<reference evidence="1 2" key="1">
    <citation type="journal article" date="2024" name="Curr. Microbiol.">
        <title>Luteibacter sahnii sp. nov., A Novel Yellow-Colored Xanthomonadin Pigment Producing Probiotic Bacterium from Healthy Rice Seed Microbiome.</title>
        <authorList>
            <person name="Jaiswal G."/>
            <person name="Rana R."/>
            <person name="Nayak P.K."/>
            <person name="Chouhan R."/>
            <person name="Gandhi S.G."/>
            <person name="Patel H.K."/>
            <person name="Patil P.B."/>
        </authorList>
    </citation>
    <scope>NUCLEOTIDE SEQUENCE [LARGE SCALE GENOMIC DNA]</scope>
    <source>
        <strain evidence="1 2">PPL201</strain>
    </source>
</reference>
<dbReference type="Proteomes" id="UP001528850">
    <property type="component" value="Unassembled WGS sequence"/>
</dbReference>
<dbReference type="InterPro" id="IPR025459">
    <property type="entry name" value="DUF4279"/>
</dbReference>
<organism evidence="1 2">
    <name type="scientific">Luteibacter sahnii</name>
    <dbReference type="NCBI Taxonomy" id="3021977"/>
    <lineage>
        <taxon>Bacteria</taxon>
        <taxon>Pseudomonadati</taxon>
        <taxon>Pseudomonadota</taxon>
        <taxon>Gammaproteobacteria</taxon>
        <taxon>Lysobacterales</taxon>
        <taxon>Rhodanobacteraceae</taxon>
        <taxon>Luteibacter</taxon>
    </lineage>
</organism>
<proteinExistence type="predicted"/>
<name>A0ABT6B762_9GAMM</name>
<keyword evidence="2" id="KW-1185">Reference proteome</keyword>
<sequence length="149" mass="15932">MTDASVLDVEGVGLHAPRVSASFRLTSERHLLDPLRHELAIEGATSWHKGDIDPATGQSRRTHGWCLALAEGPTYSADTALAELLLALAARRDEILQAIRALDLDAHMCLDVRVYAGRLPAMHCTPATIGAMASYGASLNVTFTTATPD</sequence>
<comment type="caution">
    <text evidence="1">The sequence shown here is derived from an EMBL/GenBank/DDBJ whole genome shotgun (WGS) entry which is preliminary data.</text>
</comment>
<evidence type="ECO:0000313" key="2">
    <source>
        <dbReference type="Proteomes" id="UP001528850"/>
    </source>
</evidence>
<accession>A0ABT6B762</accession>
<dbReference type="Pfam" id="PF14106">
    <property type="entry name" value="DUF4279"/>
    <property type="match status" value="1"/>
</dbReference>
<gene>
    <name evidence="1" type="ORF">P3W24_02660</name>
</gene>
<dbReference type="EMBL" id="JARJJS010000001">
    <property type="protein sequence ID" value="MDF4023875.1"/>
    <property type="molecule type" value="Genomic_DNA"/>
</dbReference>
<evidence type="ECO:0000313" key="1">
    <source>
        <dbReference type="EMBL" id="MDF4023875.1"/>
    </source>
</evidence>
<dbReference type="RefSeq" id="WP_320550705.1">
    <property type="nucleotide sequence ID" value="NZ_JAQLOK010000002.1"/>
</dbReference>
<protein>
    <submittedName>
        <fullName evidence="1">DUF4279 domain-containing protein</fullName>
    </submittedName>
</protein>